<evidence type="ECO:0000313" key="3">
    <source>
        <dbReference type="Proteomes" id="UP000807716"/>
    </source>
</evidence>
<feature type="region of interest" description="Disordered" evidence="1">
    <location>
        <begin position="438"/>
        <end position="476"/>
    </location>
</feature>
<feature type="region of interest" description="Disordered" evidence="1">
    <location>
        <begin position="1"/>
        <end position="29"/>
    </location>
</feature>
<feature type="compositionally biased region" description="Polar residues" evidence="1">
    <location>
        <begin position="1"/>
        <end position="18"/>
    </location>
</feature>
<feature type="compositionally biased region" description="Low complexity" evidence="1">
    <location>
        <begin position="439"/>
        <end position="448"/>
    </location>
</feature>
<dbReference type="EMBL" id="JAAAJB010000981">
    <property type="protein sequence ID" value="KAG0249569.1"/>
    <property type="molecule type" value="Genomic_DNA"/>
</dbReference>
<sequence>MLLRTTTSATRVVTNAPSATAPGRLTGPPVSPNLYQELQREITALRQLIGQNHDEVLENFLEVLKQQQQTMDRIALLQKRMEASIAQVYELHEYPIPRLFIILPDNRHRWDPRRLLSNRFRLHFLCECGEHTRELVRDDPTLSRQPHHLHLAHHGGYELTRASEFFDQYGPYLLGMLQMIKFGCVVAGMVIPPLAHLPAMDQLQGVSQTVHVMSKDLVAGVDASIQYLERHLQVADGDPMAIYDRLSELSALEGADLRRLEHFIRRSDEGRTLGNLYRITTLSGHVKWVCLDHYRSNYRESAIRQLLQCVEVNGGVYDAHLQKITITLGSPTVASQFMDRLVSAPGVDELEIGFDYDFSSADLTQLRQVLRSSSVQSLKLDGHWRKGPLVEIKLPGKKRYDGVIGMMAHERLRCLKIRRLIRFGTNLSSSVLVPIASTSKSGSNNAGSRGSGNSGSNSSNSSTSGTALITPGSGSVGTMRSANPTFVLRPNAISFLRILHFLERLDEEDQDRLATIIQGSPSLVDLQLGLPNDDIRLADGMANATILSQKLLDAIATLPFLNILHMYMVHIKQPTHLSLQALQQIASYGTLQECKVIVYNAFSFAAQFSVLARSTTQHTTTTSTTATATATSKKLVTFQLQAIALWRVGHFEKMQATSVARRSSSVHLDFPDHAMTAQEIQAVRAILSGFELSYLSIAMPTDLKAASRNVIVPLEGAIDHSRLTSVRFSRLARGVHGQFWVAFFASLRQKCQHENQQQQQWIQLTKNIEDLGIQDKEKARLSLQTRTAVHSLPAVPTSESPFRKLKSISLVQAHISTHLLEHIGELSLCQLTLFYCSIEGDMPMDTVTTTINQPRKLASTLIQNLDYSRLRLMVLVELGMDSSTVEAFRERVCEYRPDLDIYVYDTEWKDLDVEQLSTSLLVWSKRTSSTPRSPQAVCEGDETNERHKKGGAVDTDDDDSDETGDSVDARTTRKHFTMCARNKSNFDPAELNSFYAKMKLY</sequence>
<accession>A0A9P6PPP9</accession>
<dbReference type="OrthoDB" id="333024at2759"/>
<gene>
    <name evidence="2" type="ORF">DFQ27_009941</name>
</gene>
<evidence type="ECO:0000256" key="1">
    <source>
        <dbReference type="SAM" id="MobiDB-lite"/>
    </source>
</evidence>
<keyword evidence="3" id="KW-1185">Reference proteome</keyword>
<dbReference type="Proteomes" id="UP000807716">
    <property type="component" value="Unassembled WGS sequence"/>
</dbReference>
<comment type="caution">
    <text evidence="2">The sequence shown here is derived from an EMBL/GenBank/DDBJ whole genome shotgun (WGS) entry which is preliminary data.</text>
</comment>
<reference evidence="2" key="1">
    <citation type="journal article" date="2020" name="Fungal Divers.">
        <title>Resolving the Mortierellaceae phylogeny through synthesis of multi-gene phylogenetics and phylogenomics.</title>
        <authorList>
            <person name="Vandepol N."/>
            <person name="Liber J."/>
            <person name="Desiro A."/>
            <person name="Na H."/>
            <person name="Kennedy M."/>
            <person name="Barry K."/>
            <person name="Grigoriev I.V."/>
            <person name="Miller A.N."/>
            <person name="O'Donnell K."/>
            <person name="Stajich J.E."/>
            <person name="Bonito G."/>
        </authorList>
    </citation>
    <scope>NUCLEOTIDE SEQUENCE</scope>
    <source>
        <strain evidence="2">BC1065</strain>
    </source>
</reference>
<proteinExistence type="predicted"/>
<protein>
    <submittedName>
        <fullName evidence="2">Uncharacterized protein</fullName>
    </submittedName>
</protein>
<feature type="compositionally biased region" description="Acidic residues" evidence="1">
    <location>
        <begin position="954"/>
        <end position="965"/>
    </location>
</feature>
<name>A0A9P6PPP9_9FUNG</name>
<organism evidence="2 3">
    <name type="scientific">Actinomortierella ambigua</name>
    <dbReference type="NCBI Taxonomy" id="1343610"/>
    <lineage>
        <taxon>Eukaryota</taxon>
        <taxon>Fungi</taxon>
        <taxon>Fungi incertae sedis</taxon>
        <taxon>Mucoromycota</taxon>
        <taxon>Mortierellomycotina</taxon>
        <taxon>Mortierellomycetes</taxon>
        <taxon>Mortierellales</taxon>
        <taxon>Mortierellaceae</taxon>
        <taxon>Actinomortierella</taxon>
    </lineage>
</organism>
<dbReference type="AlphaFoldDB" id="A0A9P6PPP9"/>
<feature type="compositionally biased region" description="Low complexity" evidence="1">
    <location>
        <begin position="454"/>
        <end position="465"/>
    </location>
</feature>
<evidence type="ECO:0000313" key="2">
    <source>
        <dbReference type="EMBL" id="KAG0249569.1"/>
    </source>
</evidence>
<feature type="region of interest" description="Disordered" evidence="1">
    <location>
        <begin position="929"/>
        <end position="968"/>
    </location>
</feature>